<name>A0A0L8HFC3_OCTBM</name>
<protein>
    <submittedName>
        <fullName evidence="2">Uncharacterized protein</fullName>
    </submittedName>
</protein>
<accession>A0A0L8HFC3</accession>
<keyword evidence="1" id="KW-0472">Membrane</keyword>
<sequence length="59" mass="6961">MLSSRRMRICEMYAIFINCFLINLNILPLSRNNLSKEYFHQNTAIVMLIAHENSSNNEK</sequence>
<organism evidence="2">
    <name type="scientific">Octopus bimaculoides</name>
    <name type="common">California two-spotted octopus</name>
    <dbReference type="NCBI Taxonomy" id="37653"/>
    <lineage>
        <taxon>Eukaryota</taxon>
        <taxon>Metazoa</taxon>
        <taxon>Spiralia</taxon>
        <taxon>Lophotrochozoa</taxon>
        <taxon>Mollusca</taxon>
        <taxon>Cephalopoda</taxon>
        <taxon>Coleoidea</taxon>
        <taxon>Octopodiformes</taxon>
        <taxon>Octopoda</taxon>
        <taxon>Incirrata</taxon>
        <taxon>Octopodidae</taxon>
        <taxon>Octopus</taxon>
    </lineage>
</organism>
<dbReference type="AlphaFoldDB" id="A0A0L8HFC3"/>
<reference evidence="2" key="1">
    <citation type="submission" date="2015-07" db="EMBL/GenBank/DDBJ databases">
        <title>MeaNS - Measles Nucleotide Surveillance Program.</title>
        <authorList>
            <person name="Tran T."/>
            <person name="Druce J."/>
        </authorList>
    </citation>
    <scope>NUCLEOTIDE SEQUENCE</scope>
    <source>
        <strain evidence="2">UCB-OBI-ISO-001</strain>
        <tissue evidence="2">Gonad</tissue>
    </source>
</reference>
<dbReference type="EMBL" id="KQ418299">
    <property type="protein sequence ID" value="KOF87907.1"/>
    <property type="molecule type" value="Genomic_DNA"/>
</dbReference>
<keyword evidence="1" id="KW-0812">Transmembrane</keyword>
<keyword evidence="1" id="KW-1133">Transmembrane helix</keyword>
<evidence type="ECO:0000256" key="1">
    <source>
        <dbReference type="SAM" id="Phobius"/>
    </source>
</evidence>
<evidence type="ECO:0000313" key="2">
    <source>
        <dbReference type="EMBL" id="KOF87907.1"/>
    </source>
</evidence>
<proteinExistence type="predicted"/>
<gene>
    <name evidence="2" type="ORF">OCBIM_22015891mg</name>
</gene>
<feature type="transmembrane region" description="Helical" evidence="1">
    <location>
        <begin position="12"/>
        <end position="30"/>
    </location>
</feature>